<dbReference type="InterPro" id="IPR036465">
    <property type="entry name" value="vWFA_dom_sf"/>
</dbReference>
<dbReference type="PANTHER" id="PTHR39338">
    <property type="entry name" value="BLL5662 PROTEIN-RELATED"/>
    <property type="match status" value="1"/>
</dbReference>
<reference evidence="3" key="1">
    <citation type="submission" date="2016-10" db="EMBL/GenBank/DDBJ databases">
        <authorList>
            <person name="Varghese N."/>
            <person name="Submissions S."/>
        </authorList>
    </citation>
    <scope>NUCLEOTIDE SEQUENCE [LARGE SCALE GENOMIC DNA]</scope>
    <source>
        <strain evidence="3">DSM 22427</strain>
    </source>
</reference>
<dbReference type="Pfam" id="PF05762">
    <property type="entry name" value="VWA_CoxE"/>
    <property type="match status" value="1"/>
</dbReference>
<feature type="region of interest" description="Disordered" evidence="1">
    <location>
        <begin position="121"/>
        <end position="177"/>
    </location>
</feature>
<gene>
    <name evidence="2" type="ORF">SAMN04488556_3082</name>
</gene>
<evidence type="ECO:0000313" key="3">
    <source>
        <dbReference type="Proteomes" id="UP000199199"/>
    </source>
</evidence>
<sequence>MYENGDHDNIPDIAGVRDEVVDALVTFARTLRRAGVEVSANAAVVGARALVTVGFDDEARARAALRAAIVTRQGDVETFDRMFSEFWRRLDASLQTDEGGAGGARGIDDDLDGALAPLAEASGTPAEIELEDETESSDERASGRDTALVSSALAAGPADEGNGEAAAATYSPAGRPETVTVEGSGLREEDSTLEDAVDRLVGALATLRGRRWERGQRGRRPDARRALRRSVATGGAIASMPGRTRRERGVRVLALVDVSRSVLDAVDRAFLLRFLRTLASRVRQDRVFFFDSEIRDVTAAFDAPTVADALAELERSETSWGGGTRIGHAVGTIRTDHRDAVDRRTVVFVVSDGLETGDVGDLERDAAWLSAQARAVLWLNPLAASPAYEPAAAGMAAALPFVDGLFAFTDADDVAELARQLDQYDAGSPIGYRYDPRRP</sequence>
<organism evidence="2 3">
    <name type="scientific">Halostagnicola kamekurae</name>
    <dbReference type="NCBI Taxonomy" id="619731"/>
    <lineage>
        <taxon>Archaea</taxon>
        <taxon>Methanobacteriati</taxon>
        <taxon>Methanobacteriota</taxon>
        <taxon>Stenosarchaea group</taxon>
        <taxon>Halobacteria</taxon>
        <taxon>Halobacteriales</taxon>
        <taxon>Natrialbaceae</taxon>
        <taxon>Halostagnicola</taxon>
    </lineage>
</organism>
<evidence type="ECO:0000256" key="1">
    <source>
        <dbReference type="SAM" id="MobiDB-lite"/>
    </source>
</evidence>
<accession>A0A1I6TFN3</accession>
<evidence type="ECO:0000313" key="2">
    <source>
        <dbReference type="EMBL" id="SFS88019.1"/>
    </source>
</evidence>
<dbReference type="PANTHER" id="PTHR39338:SF6">
    <property type="entry name" value="BLL5662 PROTEIN"/>
    <property type="match status" value="1"/>
</dbReference>
<dbReference type="AlphaFoldDB" id="A0A1I6TFN3"/>
<keyword evidence="3" id="KW-1185">Reference proteome</keyword>
<dbReference type="CDD" id="cd00198">
    <property type="entry name" value="vWFA"/>
    <property type="match status" value="1"/>
</dbReference>
<dbReference type="Gene3D" id="3.40.50.410">
    <property type="entry name" value="von Willebrand factor, type A domain"/>
    <property type="match status" value="1"/>
</dbReference>
<dbReference type="RefSeq" id="WP_092905743.1">
    <property type="nucleotide sequence ID" value="NZ_FOZS01000003.1"/>
</dbReference>
<dbReference type="EMBL" id="FOZS01000003">
    <property type="protein sequence ID" value="SFS88019.1"/>
    <property type="molecule type" value="Genomic_DNA"/>
</dbReference>
<protein>
    <recommendedName>
        <fullName evidence="4">VWA domain containing CoxE-like protein</fullName>
    </recommendedName>
</protein>
<dbReference type="InterPro" id="IPR008912">
    <property type="entry name" value="Uncharacterised_CoxE"/>
</dbReference>
<name>A0A1I6TFN3_9EURY</name>
<dbReference type="Proteomes" id="UP000199199">
    <property type="component" value="Unassembled WGS sequence"/>
</dbReference>
<dbReference type="OrthoDB" id="205257at2157"/>
<proteinExistence type="predicted"/>
<dbReference type="SUPFAM" id="SSF53300">
    <property type="entry name" value="vWA-like"/>
    <property type="match status" value="1"/>
</dbReference>
<evidence type="ECO:0008006" key="4">
    <source>
        <dbReference type="Google" id="ProtNLM"/>
    </source>
</evidence>